<organism evidence="3 4">
    <name type="scientific">[Torrubiella] hemipterigena</name>
    <dbReference type="NCBI Taxonomy" id="1531966"/>
    <lineage>
        <taxon>Eukaryota</taxon>
        <taxon>Fungi</taxon>
        <taxon>Dikarya</taxon>
        <taxon>Ascomycota</taxon>
        <taxon>Pezizomycotina</taxon>
        <taxon>Sordariomycetes</taxon>
        <taxon>Hypocreomycetidae</taxon>
        <taxon>Hypocreales</taxon>
        <taxon>Clavicipitaceae</taxon>
        <taxon>Clavicipitaceae incertae sedis</taxon>
        <taxon>'Torrubiella' clade</taxon>
    </lineage>
</organism>
<dbReference type="Gene3D" id="3.90.230.10">
    <property type="entry name" value="Creatinase/methionine aminopeptidase superfamily"/>
    <property type="match status" value="1"/>
</dbReference>
<name>A0A0A1TR75_9HYPO</name>
<proteinExistence type="predicted"/>
<protein>
    <recommendedName>
        <fullName evidence="2">Peptidase M24 domain-containing protein</fullName>
    </recommendedName>
</protein>
<dbReference type="Pfam" id="PF00557">
    <property type="entry name" value="Peptidase_M24"/>
    <property type="match status" value="1"/>
</dbReference>
<evidence type="ECO:0000313" key="4">
    <source>
        <dbReference type="Proteomes" id="UP000039046"/>
    </source>
</evidence>
<feature type="chain" id="PRO_5001979715" description="Peptidase M24 domain-containing protein" evidence="1">
    <location>
        <begin position="19"/>
        <end position="440"/>
    </location>
</feature>
<feature type="domain" description="Peptidase M24" evidence="2">
    <location>
        <begin position="188"/>
        <end position="372"/>
    </location>
</feature>
<dbReference type="SUPFAM" id="SSF55920">
    <property type="entry name" value="Creatinase/aminopeptidase"/>
    <property type="match status" value="1"/>
</dbReference>
<gene>
    <name evidence="3" type="ORF">VHEMI09935</name>
</gene>
<reference evidence="3 4" key="1">
    <citation type="journal article" date="2015" name="Genome Announc.">
        <title>Draft Genome Sequence and Gene Annotation of the Entomopathogenic Fungus Verticillium hemipterigenum.</title>
        <authorList>
            <person name="Horn F."/>
            <person name="Habel A."/>
            <person name="Scharf D.H."/>
            <person name="Dworschak J."/>
            <person name="Brakhage A.A."/>
            <person name="Guthke R."/>
            <person name="Hertweck C."/>
            <person name="Linde J."/>
        </authorList>
    </citation>
    <scope>NUCLEOTIDE SEQUENCE [LARGE SCALE GENOMIC DNA]</scope>
</reference>
<dbReference type="InterPro" id="IPR000994">
    <property type="entry name" value="Pept_M24"/>
</dbReference>
<keyword evidence="1" id="KW-0732">Signal</keyword>
<sequence length="440" mass="49745">MKLSLVSIVGCLVYSALARTPAYQRLPPLRDQAELQNQWVAERKAAIPALLEKHHMDAWLISQREYAEETVFWSLKSAEQFSARRRTTYLFLAPKVAGDKPTAYTWIDNTPKVWDELTALLDAHNPKTIAVNAHPEISFSSGMHAGELKAVEDGVGAKWAKRFVVHPMLAVEYIGTQIDARLPWYRKMQETAWAIISEAFSENVITPGKTTTKDVEWWMRDQIQALNYTTWFQPDVSIVTPDTPWPQDDVAPVSRAIGHGDYLHVDFGVTAMGMNTDTQHLAYVLPPGETAHDAVPKGFRDGLAKANRLQDITRENMKPGMTGNDILRAIHKQMEAEGIQGKIYCHAIGDWGHSAGTVIGMTNLQEDVPVLGDLPLIDHTWYSVELVAYHYVPELENEYKFPLEEDVYWTAEDGFQWVYGRQNEFHLIRTLDESAAADEL</sequence>
<dbReference type="EMBL" id="CDHN01000007">
    <property type="protein sequence ID" value="CEJ94398.1"/>
    <property type="molecule type" value="Genomic_DNA"/>
</dbReference>
<dbReference type="OrthoDB" id="428734at2759"/>
<evidence type="ECO:0000313" key="3">
    <source>
        <dbReference type="EMBL" id="CEJ94398.1"/>
    </source>
</evidence>
<accession>A0A0A1TR75</accession>
<evidence type="ECO:0000256" key="1">
    <source>
        <dbReference type="SAM" id="SignalP"/>
    </source>
</evidence>
<dbReference type="Proteomes" id="UP000039046">
    <property type="component" value="Unassembled WGS sequence"/>
</dbReference>
<dbReference type="STRING" id="1531966.A0A0A1TR75"/>
<evidence type="ECO:0000259" key="2">
    <source>
        <dbReference type="Pfam" id="PF00557"/>
    </source>
</evidence>
<feature type="signal peptide" evidence="1">
    <location>
        <begin position="1"/>
        <end position="18"/>
    </location>
</feature>
<dbReference type="InterPro" id="IPR036005">
    <property type="entry name" value="Creatinase/aminopeptidase-like"/>
</dbReference>
<dbReference type="AlphaFoldDB" id="A0A0A1TR75"/>
<dbReference type="HOGENOM" id="CLU_017266_9_0_1"/>
<keyword evidence="4" id="KW-1185">Reference proteome</keyword>